<dbReference type="PhylomeDB" id="T1JMZ0"/>
<keyword evidence="6" id="KW-0675">Receptor</keyword>
<evidence type="ECO:0000256" key="2">
    <source>
        <dbReference type="ARBA" id="ARBA00022475"/>
    </source>
</evidence>
<feature type="transmembrane region" description="Helical" evidence="7">
    <location>
        <begin position="258"/>
        <end position="281"/>
    </location>
</feature>
<keyword evidence="9" id="KW-1185">Reference proteome</keyword>
<reference evidence="8" key="2">
    <citation type="submission" date="2015-02" db="UniProtKB">
        <authorList>
            <consortium name="EnsemblMetazoa"/>
        </authorList>
    </citation>
    <scope>IDENTIFICATION</scope>
</reference>
<feature type="transmembrane region" description="Helical" evidence="7">
    <location>
        <begin position="133"/>
        <end position="155"/>
    </location>
</feature>
<sequence>MPFKATTPTSYEQKFENLWNFLFWINGLQVNNNASWLYGEKMRSVAVIINTTLHLVTAVHYLLAVLYGVDTYIKINSLHAYIGFLNGFLCAFVSICSLLVLKCRKKKFLLFYRKLAFSDDGNFLKCLYKTTSIYLFLLFLVPIFTVTSITVGYNRTVASNFTSVLMFGLDDSSQLFYYAKILTFCQFLFVLIFCKYSVDSMIVYFVHICKKIARKFRILNQKLQLALVNQRSLRFNDFNHLRQRHQQICQLTEEVNQLFSPLIAIWLLGLAVSLCFDLRAFKMQFAVFYNLFFGIKILGEICLLILVFKTSAEVNSEAHYMNERILTSTISWRVKSEHHFSEVQNYYYSLNYILFSQRLSTSSIGITASGLFLINASSFLTMSASVLTYVIVLYQTS</sequence>
<dbReference type="Pfam" id="PF08395">
    <property type="entry name" value="7tm_7"/>
    <property type="match status" value="1"/>
</dbReference>
<evidence type="ECO:0000256" key="4">
    <source>
        <dbReference type="ARBA" id="ARBA00022989"/>
    </source>
</evidence>
<feature type="transmembrane region" description="Helical" evidence="7">
    <location>
        <begin position="175"/>
        <end position="194"/>
    </location>
</feature>
<reference evidence="9" key="1">
    <citation type="submission" date="2011-05" db="EMBL/GenBank/DDBJ databases">
        <authorList>
            <person name="Richards S.R."/>
            <person name="Qu J."/>
            <person name="Jiang H."/>
            <person name="Jhangiani S.N."/>
            <person name="Agravi P."/>
            <person name="Goodspeed R."/>
            <person name="Gross S."/>
            <person name="Mandapat C."/>
            <person name="Jackson L."/>
            <person name="Mathew T."/>
            <person name="Pu L."/>
            <person name="Thornton R."/>
            <person name="Saada N."/>
            <person name="Wilczek-Boney K.B."/>
            <person name="Lee S."/>
            <person name="Kovar C."/>
            <person name="Wu Y."/>
            <person name="Scherer S.E."/>
            <person name="Worley K.C."/>
            <person name="Muzny D.M."/>
            <person name="Gibbs R."/>
        </authorList>
    </citation>
    <scope>NUCLEOTIDE SEQUENCE</scope>
    <source>
        <strain evidence="9">Brora</strain>
    </source>
</reference>
<evidence type="ECO:0000256" key="5">
    <source>
        <dbReference type="ARBA" id="ARBA00023136"/>
    </source>
</evidence>
<proteinExistence type="predicted"/>
<accession>T1JMZ0</accession>
<dbReference type="AlphaFoldDB" id="T1JMZ0"/>
<evidence type="ECO:0000313" key="9">
    <source>
        <dbReference type="Proteomes" id="UP000014500"/>
    </source>
</evidence>
<evidence type="ECO:0000256" key="7">
    <source>
        <dbReference type="SAM" id="Phobius"/>
    </source>
</evidence>
<name>T1JMZ0_STRMM</name>
<dbReference type="GO" id="GO:0050909">
    <property type="term" value="P:sensory perception of taste"/>
    <property type="evidence" value="ECO:0007669"/>
    <property type="project" value="InterPro"/>
</dbReference>
<evidence type="ECO:0000256" key="1">
    <source>
        <dbReference type="ARBA" id="ARBA00004651"/>
    </source>
</evidence>
<feature type="transmembrane region" description="Helical" evidence="7">
    <location>
        <begin position="287"/>
        <end position="308"/>
    </location>
</feature>
<organism evidence="8 9">
    <name type="scientific">Strigamia maritima</name>
    <name type="common">European centipede</name>
    <name type="synonym">Geophilus maritimus</name>
    <dbReference type="NCBI Taxonomy" id="126957"/>
    <lineage>
        <taxon>Eukaryota</taxon>
        <taxon>Metazoa</taxon>
        <taxon>Ecdysozoa</taxon>
        <taxon>Arthropoda</taxon>
        <taxon>Myriapoda</taxon>
        <taxon>Chilopoda</taxon>
        <taxon>Pleurostigmophora</taxon>
        <taxon>Geophilomorpha</taxon>
        <taxon>Linotaeniidae</taxon>
        <taxon>Strigamia</taxon>
    </lineage>
</organism>
<keyword evidence="4 7" id="KW-1133">Transmembrane helix</keyword>
<dbReference type="GO" id="GO:0051606">
    <property type="term" value="P:detection of stimulus"/>
    <property type="evidence" value="ECO:0007669"/>
    <property type="project" value="UniProtKB-ARBA"/>
</dbReference>
<dbReference type="EnsemblMetazoa" id="SMAR015219-RA">
    <property type="protein sequence ID" value="SMAR015219-PA"/>
    <property type="gene ID" value="SMAR015219"/>
</dbReference>
<comment type="subcellular location">
    <subcellularLocation>
        <location evidence="1">Cell membrane</location>
        <topology evidence="1">Multi-pass membrane protein</topology>
    </subcellularLocation>
</comment>
<evidence type="ECO:0000256" key="3">
    <source>
        <dbReference type="ARBA" id="ARBA00022692"/>
    </source>
</evidence>
<dbReference type="GO" id="GO:0005886">
    <property type="term" value="C:plasma membrane"/>
    <property type="evidence" value="ECO:0007669"/>
    <property type="project" value="UniProtKB-SubCell"/>
</dbReference>
<keyword evidence="2" id="KW-1003">Cell membrane</keyword>
<evidence type="ECO:0008006" key="10">
    <source>
        <dbReference type="Google" id="ProtNLM"/>
    </source>
</evidence>
<feature type="transmembrane region" description="Helical" evidence="7">
    <location>
        <begin position="81"/>
        <end position="101"/>
    </location>
</feature>
<dbReference type="PANTHER" id="PTHR21421">
    <property type="entry name" value="GUSTATORY RECEPTOR"/>
    <property type="match status" value="1"/>
</dbReference>
<dbReference type="PANTHER" id="PTHR21421:SF29">
    <property type="entry name" value="GUSTATORY RECEPTOR 5A FOR TREHALOSE-RELATED"/>
    <property type="match status" value="1"/>
</dbReference>
<dbReference type="InterPro" id="IPR013604">
    <property type="entry name" value="7TM_chemorcpt"/>
</dbReference>
<dbReference type="Proteomes" id="UP000014500">
    <property type="component" value="Unassembled WGS sequence"/>
</dbReference>
<keyword evidence="3 7" id="KW-0812">Transmembrane</keyword>
<protein>
    <recommendedName>
        <fullName evidence="10">Gustatory receptor</fullName>
    </recommendedName>
</protein>
<keyword evidence="5 7" id="KW-0472">Membrane</keyword>
<evidence type="ECO:0000256" key="6">
    <source>
        <dbReference type="ARBA" id="ARBA00023170"/>
    </source>
</evidence>
<dbReference type="OMA" id="FLFWING"/>
<feature type="transmembrane region" description="Helical" evidence="7">
    <location>
        <begin position="45"/>
        <end position="69"/>
    </location>
</feature>
<dbReference type="GO" id="GO:0038023">
    <property type="term" value="F:signaling receptor activity"/>
    <property type="evidence" value="ECO:0007669"/>
    <property type="project" value="UniProtKB-ARBA"/>
</dbReference>
<feature type="transmembrane region" description="Helical" evidence="7">
    <location>
        <begin position="372"/>
        <end position="394"/>
    </location>
</feature>
<evidence type="ECO:0000313" key="8">
    <source>
        <dbReference type="EnsemblMetazoa" id="SMAR015219-PA"/>
    </source>
</evidence>
<dbReference type="HOGENOM" id="CLU_055904_0_0_1"/>
<dbReference type="EMBL" id="JH431242">
    <property type="status" value="NOT_ANNOTATED_CDS"/>
    <property type="molecule type" value="Genomic_DNA"/>
</dbReference>